<dbReference type="Pfam" id="PF00027">
    <property type="entry name" value="cNMP_binding"/>
    <property type="match status" value="1"/>
</dbReference>
<dbReference type="GO" id="GO:0004523">
    <property type="term" value="F:RNA-DNA hybrid ribonuclease activity"/>
    <property type="evidence" value="ECO:0007669"/>
    <property type="project" value="InterPro"/>
</dbReference>
<feature type="transmembrane region" description="Helical" evidence="10">
    <location>
        <begin position="679"/>
        <end position="700"/>
    </location>
</feature>
<feature type="transmembrane region" description="Helical" evidence="10">
    <location>
        <begin position="300"/>
        <end position="318"/>
    </location>
</feature>
<keyword evidence="4 10" id="KW-0812">Transmembrane</keyword>
<protein>
    <recommendedName>
        <fullName evidence="15">Sodium/hydrogen exchanger 10</fullName>
    </recommendedName>
</protein>
<dbReference type="Gene3D" id="2.60.120.10">
    <property type="entry name" value="Jelly Rolls"/>
    <property type="match status" value="1"/>
</dbReference>
<evidence type="ECO:0000256" key="6">
    <source>
        <dbReference type="ARBA" id="ARBA00023053"/>
    </source>
</evidence>
<comment type="caution">
    <text evidence="13">The sequence shown here is derived from an EMBL/GenBank/DDBJ whole genome shotgun (WGS) entry which is preliminary data.</text>
</comment>
<keyword evidence="3" id="KW-1003">Cell membrane</keyword>
<dbReference type="InterPro" id="IPR018490">
    <property type="entry name" value="cNMP-bd_dom_sf"/>
</dbReference>
<name>A0AA38I350_9CUCU</name>
<dbReference type="Pfam" id="PF00999">
    <property type="entry name" value="Na_H_Exchanger"/>
    <property type="match status" value="1"/>
</dbReference>
<dbReference type="Gene3D" id="1.20.120.350">
    <property type="entry name" value="Voltage-gated potassium channels. Chain C"/>
    <property type="match status" value="1"/>
</dbReference>
<dbReference type="GO" id="GO:0003676">
    <property type="term" value="F:nucleic acid binding"/>
    <property type="evidence" value="ECO:0007669"/>
    <property type="project" value="InterPro"/>
</dbReference>
<evidence type="ECO:0000259" key="11">
    <source>
        <dbReference type="PROSITE" id="PS50042"/>
    </source>
</evidence>
<sequence length="1534" mass="175295">MTTSLRLHSLGVWNKQGRTTKHTRILTEAFNRIPLLRMGCDRMGTKLIYEKTYRISMNDNSEGRADIDIYVDGAKTDSGSGADIYSEQLNAQISVPLGTHTSVLQTELMGIILGARIIAEREIGNKSIRILTDSKSALLALDSCMVRSGLVWECRQTLKYVTQRNSGELCWIKGHSGNEGNERADEMAKRAARMPFWGPEPAITPSVALSNELVKQYTQRRHEQIWVKLSSCRHSRACMATPDRSFHPLHYSSTFKQLGGLTSRGAGKHPDMDLGKVQWAQRRGLSAGWLRVIHTLVKSMRLPLTPVFLLFFVCLSFQQGKTEENVLYSETTVPDKYIFFFGTLIIFAILHYFILTWQIVVPTAIFAIILGLLWGVGSIYYDWMHNASLINRLAVNYMPEFYLPVILFATAFCSDIRAFLKCLPQILIISIPVGIMALAPTALLMRQVLDWDFAHAFLLGGMFLPIYPMDVVRFLKETSVHTKYVSILLQGEALITISVAMVMFNIIRFYITGFVVHWYQFAMCPIRMIGIGIPLGCFFGKLSTIFMKLTYNDVSELIMLSFIACYLSFYVGDYMGKAGVVTCIITGIMMGKERPTLTKEVEDALLSFWKLLSLLNNCAIYIAIGLLIPPLVYGSQLSVNKYFIVFVTYLMASIWRFCSMFLFSPILSRLGYGISFKGLIVLAWGGIKSPLVTFFVTYVTTILGQSEKTDLLFVHTIGVYILMLLVNASFVPILFKTLGLSDVSVAKQISMGNCMKYIHETRSKVVAILKMDRLLSDANWPLVMNSTNLKHPYQKVYQTKAAEEDEEEDEDFFLRYKFTYCPDCQKHILNEPSKKEMKEMMKEAKLRLLKQKKAVYSRQYENGMISKHASRIFQQAVEVAMDSEELAIELDGLFQLFASEDRLHTFVQKRLQGLVRTRAEILHPPQNKLKLFCYRIVRNLGFCVFMYTVVLLNMIQASTNADVEHDTSIDAEDITNNVIRILFLGTYIAEFCLKIMAYSWLSLKNGFQTYFKLRMNIIEFVILVHLLIYLMAEAILMMVTDFVIKFWYVSLLYNTWLLIRMTQILAYFKIEKLFKKIGNRLLKFLCAEYEKKKALAYELGKNYITGEDEILENLPHMVDNDRIQEQLREKIEQEKLEVTTKLGLLQIEAPWVTSTVKTRMAVRTVLNSLRDDIFELKVSGCGWVDDVECNKLLDALAEKYKTISSIENQEPSSPKLIFKEIPYICENSHIQRYLYSNICTRKFDPGNVVCKEGELVDGICILITGMLKISYTPTKAVIEKLKEMGSMPVVDYLCPTRYEKGMVEYATPGNTLGELSTITNRPCDGTVTAETHSEIYLIKREAIKAAIKMDQDPVSGLECKIWKSISFRKAVTVLMAAPLYRSHTQETILYILERAFLPDLSNYKTFVVSDMIQDILLIEGIVVDFHTRDLYTAPCYIPRAVQKLMLPTNSHLNIEKSVPTQLLVIPAKNIDEYDMMMQEEEMGELVNANSTKCLRHIIEKKAKQTKYRKASRFKRLRQLRRSGAKGSSITFVRL</sequence>
<gene>
    <name evidence="13" type="ORF">Zmor_020322</name>
</gene>
<dbReference type="InterPro" id="IPR000595">
    <property type="entry name" value="cNMP-bd_dom"/>
</dbReference>
<feature type="transmembrane region" description="Helical" evidence="10">
    <location>
        <begin position="401"/>
        <end position="420"/>
    </location>
</feature>
<dbReference type="PANTHER" id="PTHR10110:SF86">
    <property type="entry name" value="SODIUM_HYDROGEN EXCHANGER 7"/>
    <property type="match status" value="1"/>
</dbReference>
<keyword evidence="14" id="KW-1185">Reference proteome</keyword>
<feature type="transmembrane region" description="Helical" evidence="10">
    <location>
        <begin position="427"/>
        <end position="447"/>
    </location>
</feature>
<feature type="transmembrane region" description="Helical" evidence="10">
    <location>
        <begin position="338"/>
        <end position="357"/>
    </location>
</feature>
<dbReference type="GO" id="GO:0015385">
    <property type="term" value="F:sodium:proton antiporter activity"/>
    <property type="evidence" value="ECO:0007669"/>
    <property type="project" value="InterPro"/>
</dbReference>
<dbReference type="InterPro" id="IPR027359">
    <property type="entry name" value="Volt_channel_dom_sf"/>
</dbReference>
<evidence type="ECO:0000256" key="2">
    <source>
        <dbReference type="ARBA" id="ARBA00022448"/>
    </source>
</evidence>
<feature type="transmembrane region" description="Helical" evidence="10">
    <location>
        <begin position="611"/>
        <end position="631"/>
    </location>
</feature>
<feature type="transmembrane region" description="Helical" evidence="10">
    <location>
        <begin position="978"/>
        <end position="997"/>
    </location>
</feature>
<dbReference type="PROSITE" id="PS50042">
    <property type="entry name" value="CNMP_BINDING_3"/>
    <property type="match status" value="1"/>
</dbReference>
<evidence type="ECO:0000256" key="10">
    <source>
        <dbReference type="SAM" id="Phobius"/>
    </source>
</evidence>
<dbReference type="InterPro" id="IPR036397">
    <property type="entry name" value="RNaseH_sf"/>
</dbReference>
<keyword evidence="2" id="KW-0813">Transport</keyword>
<dbReference type="Proteomes" id="UP001168821">
    <property type="component" value="Unassembled WGS sequence"/>
</dbReference>
<dbReference type="SUPFAM" id="SSF51206">
    <property type="entry name" value="cAMP-binding domain-like"/>
    <property type="match status" value="1"/>
</dbReference>
<evidence type="ECO:0000256" key="3">
    <source>
        <dbReference type="ARBA" id="ARBA00022475"/>
    </source>
</evidence>
<organism evidence="13 14">
    <name type="scientific">Zophobas morio</name>
    <dbReference type="NCBI Taxonomy" id="2755281"/>
    <lineage>
        <taxon>Eukaryota</taxon>
        <taxon>Metazoa</taxon>
        <taxon>Ecdysozoa</taxon>
        <taxon>Arthropoda</taxon>
        <taxon>Hexapoda</taxon>
        <taxon>Insecta</taxon>
        <taxon>Pterygota</taxon>
        <taxon>Neoptera</taxon>
        <taxon>Endopterygota</taxon>
        <taxon>Coleoptera</taxon>
        <taxon>Polyphaga</taxon>
        <taxon>Cucujiformia</taxon>
        <taxon>Tenebrionidae</taxon>
        <taxon>Zophobas</taxon>
    </lineage>
</organism>
<dbReference type="CDD" id="cd09276">
    <property type="entry name" value="Rnase_HI_RT_non_LTR"/>
    <property type="match status" value="1"/>
</dbReference>
<accession>A0AA38I350</accession>
<evidence type="ECO:0008006" key="15">
    <source>
        <dbReference type="Google" id="ProtNLM"/>
    </source>
</evidence>
<feature type="transmembrane region" description="Helical" evidence="10">
    <location>
        <begin position="575"/>
        <end position="591"/>
    </location>
</feature>
<dbReference type="PROSITE" id="PS50879">
    <property type="entry name" value="RNASE_H_1"/>
    <property type="match status" value="1"/>
</dbReference>
<feature type="transmembrane region" description="Helical" evidence="10">
    <location>
        <begin position="936"/>
        <end position="958"/>
    </location>
</feature>
<evidence type="ECO:0000313" key="14">
    <source>
        <dbReference type="Proteomes" id="UP001168821"/>
    </source>
</evidence>
<keyword evidence="6" id="KW-0915">Sodium</keyword>
<keyword evidence="8 10" id="KW-0472">Membrane</keyword>
<dbReference type="GO" id="GO:0051453">
    <property type="term" value="P:regulation of intracellular pH"/>
    <property type="evidence" value="ECO:0007669"/>
    <property type="project" value="TreeGrafter"/>
</dbReference>
<dbReference type="PANTHER" id="PTHR10110">
    <property type="entry name" value="SODIUM/HYDROGEN EXCHANGER"/>
    <property type="match status" value="1"/>
</dbReference>
<evidence type="ECO:0000256" key="9">
    <source>
        <dbReference type="ARBA" id="ARBA00023201"/>
    </source>
</evidence>
<dbReference type="EMBL" id="JALNTZ010000006">
    <property type="protein sequence ID" value="KAJ3648526.1"/>
    <property type="molecule type" value="Genomic_DNA"/>
</dbReference>
<dbReference type="InterPro" id="IPR006153">
    <property type="entry name" value="Cation/H_exchanger_TM"/>
</dbReference>
<feature type="transmembrane region" description="Helical" evidence="10">
    <location>
        <begin position="453"/>
        <end position="475"/>
    </location>
</feature>
<reference evidence="13" key="1">
    <citation type="journal article" date="2023" name="G3 (Bethesda)">
        <title>Whole genome assemblies of Zophobas morio and Tenebrio molitor.</title>
        <authorList>
            <person name="Kaur S."/>
            <person name="Stinson S.A."/>
            <person name="diCenzo G.C."/>
        </authorList>
    </citation>
    <scope>NUCLEOTIDE SEQUENCE</scope>
    <source>
        <strain evidence="13">QUZm001</strain>
    </source>
</reference>
<comment type="subcellular location">
    <subcellularLocation>
        <location evidence="1">Cell membrane</location>
        <topology evidence="1">Multi-pass membrane protein</topology>
    </subcellularLocation>
</comment>
<evidence type="ECO:0000256" key="1">
    <source>
        <dbReference type="ARBA" id="ARBA00004651"/>
    </source>
</evidence>
<dbReference type="InterPro" id="IPR002156">
    <property type="entry name" value="RNaseH_domain"/>
</dbReference>
<dbReference type="InterPro" id="IPR012337">
    <property type="entry name" value="RNaseH-like_sf"/>
</dbReference>
<evidence type="ECO:0000256" key="5">
    <source>
        <dbReference type="ARBA" id="ARBA00022989"/>
    </source>
</evidence>
<dbReference type="GO" id="GO:0005886">
    <property type="term" value="C:plasma membrane"/>
    <property type="evidence" value="ECO:0007669"/>
    <property type="project" value="UniProtKB-SubCell"/>
</dbReference>
<dbReference type="Pfam" id="PF00075">
    <property type="entry name" value="RNase_H"/>
    <property type="match status" value="1"/>
</dbReference>
<dbReference type="Gene3D" id="3.30.420.10">
    <property type="entry name" value="Ribonuclease H-like superfamily/Ribonuclease H"/>
    <property type="match status" value="1"/>
</dbReference>
<evidence type="ECO:0000256" key="7">
    <source>
        <dbReference type="ARBA" id="ARBA00023065"/>
    </source>
</evidence>
<feature type="transmembrane region" description="Helical" evidence="10">
    <location>
        <begin position="712"/>
        <end position="735"/>
    </location>
</feature>
<proteinExistence type="predicted"/>
<evidence type="ECO:0000313" key="13">
    <source>
        <dbReference type="EMBL" id="KAJ3648526.1"/>
    </source>
</evidence>
<dbReference type="GO" id="GO:0015386">
    <property type="term" value="F:potassium:proton antiporter activity"/>
    <property type="evidence" value="ECO:0007669"/>
    <property type="project" value="TreeGrafter"/>
</dbReference>
<feature type="domain" description="RNase H type-1" evidence="12">
    <location>
        <begin position="63"/>
        <end position="193"/>
    </location>
</feature>
<dbReference type="InterPro" id="IPR014710">
    <property type="entry name" value="RmlC-like_jellyroll"/>
</dbReference>
<dbReference type="SUPFAM" id="SSF53098">
    <property type="entry name" value="Ribonuclease H-like"/>
    <property type="match status" value="1"/>
</dbReference>
<keyword evidence="9" id="KW-0739">Sodium transport</keyword>
<dbReference type="InterPro" id="IPR018422">
    <property type="entry name" value="Cation/H_exchanger_CPA1"/>
</dbReference>
<feature type="transmembrane region" description="Helical" evidence="10">
    <location>
        <begin position="643"/>
        <end position="667"/>
    </location>
</feature>
<feature type="transmembrane region" description="Helical" evidence="10">
    <location>
        <begin position="364"/>
        <end position="381"/>
    </location>
</feature>
<feature type="domain" description="Cyclic nucleotide-binding" evidence="11">
    <location>
        <begin position="1234"/>
        <end position="1347"/>
    </location>
</feature>
<evidence type="ECO:0000256" key="4">
    <source>
        <dbReference type="ARBA" id="ARBA00022692"/>
    </source>
</evidence>
<evidence type="ECO:0000259" key="12">
    <source>
        <dbReference type="PROSITE" id="PS50879"/>
    </source>
</evidence>
<feature type="transmembrane region" description="Helical" evidence="10">
    <location>
        <begin position="487"/>
        <end position="511"/>
    </location>
</feature>
<keyword evidence="7" id="KW-0406">Ion transport</keyword>
<feature type="transmembrane region" description="Helical" evidence="10">
    <location>
        <begin position="1017"/>
        <end position="1040"/>
    </location>
</feature>
<dbReference type="GO" id="GO:0098719">
    <property type="term" value="P:sodium ion import across plasma membrane"/>
    <property type="evidence" value="ECO:0007669"/>
    <property type="project" value="TreeGrafter"/>
</dbReference>
<dbReference type="CDD" id="cd00038">
    <property type="entry name" value="CAP_ED"/>
    <property type="match status" value="1"/>
</dbReference>
<evidence type="ECO:0000256" key="8">
    <source>
        <dbReference type="ARBA" id="ARBA00023136"/>
    </source>
</evidence>
<keyword evidence="5 10" id="KW-1133">Transmembrane helix</keyword>